<reference evidence="1" key="1">
    <citation type="journal article" date="2020" name="Stud. Mycol.">
        <title>101 Dothideomycetes genomes: a test case for predicting lifestyles and emergence of pathogens.</title>
        <authorList>
            <person name="Haridas S."/>
            <person name="Albert R."/>
            <person name="Binder M."/>
            <person name="Bloem J."/>
            <person name="Labutti K."/>
            <person name="Salamov A."/>
            <person name="Andreopoulos B."/>
            <person name="Baker S."/>
            <person name="Barry K."/>
            <person name="Bills G."/>
            <person name="Bluhm B."/>
            <person name="Cannon C."/>
            <person name="Castanera R."/>
            <person name="Culley D."/>
            <person name="Daum C."/>
            <person name="Ezra D."/>
            <person name="Gonzalez J."/>
            <person name="Henrissat B."/>
            <person name="Kuo A."/>
            <person name="Liang C."/>
            <person name="Lipzen A."/>
            <person name="Lutzoni F."/>
            <person name="Magnuson J."/>
            <person name="Mondo S."/>
            <person name="Nolan M."/>
            <person name="Ohm R."/>
            <person name="Pangilinan J."/>
            <person name="Park H.-J."/>
            <person name="Ramirez L."/>
            <person name="Alfaro M."/>
            <person name="Sun H."/>
            <person name="Tritt A."/>
            <person name="Yoshinaga Y."/>
            <person name="Zwiers L.-H."/>
            <person name="Turgeon B."/>
            <person name="Goodwin S."/>
            <person name="Spatafora J."/>
            <person name="Crous P."/>
            <person name="Grigoriev I."/>
        </authorList>
    </citation>
    <scope>NUCLEOTIDE SEQUENCE</scope>
    <source>
        <strain evidence="1">CBS 122367</strain>
    </source>
</reference>
<accession>A0A6G1J2L9</accession>
<evidence type="ECO:0000313" key="1">
    <source>
        <dbReference type="EMBL" id="KAF2684766.1"/>
    </source>
</evidence>
<dbReference type="EMBL" id="MU005580">
    <property type="protein sequence ID" value="KAF2684766.1"/>
    <property type="molecule type" value="Genomic_DNA"/>
</dbReference>
<proteinExistence type="predicted"/>
<name>A0A6G1J2L9_9PLEO</name>
<dbReference type="Proteomes" id="UP000799291">
    <property type="component" value="Unassembled WGS sequence"/>
</dbReference>
<dbReference type="AlphaFoldDB" id="A0A6G1J2L9"/>
<organism evidence="1 2">
    <name type="scientific">Lentithecium fluviatile CBS 122367</name>
    <dbReference type="NCBI Taxonomy" id="1168545"/>
    <lineage>
        <taxon>Eukaryota</taxon>
        <taxon>Fungi</taxon>
        <taxon>Dikarya</taxon>
        <taxon>Ascomycota</taxon>
        <taxon>Pezizomycotina</taxon>
        <taxon>Dothideomycetes</taxon>
        <taxon>Pleosporomycetidae</taxon>
        <taxon>Pleosporales</taxon>
        <taxon>Massarineae</taxon>
        <taxon>Lentitheciaceae</taxon>
        <taxon>Lentithecium</taxon>
    </lineage>
</organism>
<protein>
    <submittedName>
        <fullName evidence="1">Uncharacterized protein</fullName>
    </submittedName>
</protein>
<sequence>MSVWARLALPVTAKAGTSPIDLPFPFPFLHPDVAFIDPPFPCLNVPYYALGIYSIHGEWDISGIMGIRDYGTFSLGPLFLTMVLEVGRHLAFGIWRFEGLSWRALDDVIAKA</sequence>
<evidence type="ECO:0000313" key="2">
    <source>
        <dbReference type="Proteomes" id="UP000799291"/>
    </source>
</evidence>
<keyword evidence="2" id="KW-1185">Reference proteome</keyword>
<gene>
    <name evidence="1" type="ORF">K458DRAFT_26542</name>
</gene>